<keyword evidence="2" id="KW-1185">Reference proteome</keyword>
<dbReference type="STRING" id="1470563.SAMN05444000_111115"/>
<reference evidence="2" key="1">
    <citation type="submission" date="2016-11" db="EMBL/GenBank/DDBJ databases">
        <authorList>
            <person name="Varghese N."/>
            <person name="Submissions S."/>
        </authorList>
    </citation>
    <scope>NUCLEOTIDE SEQUENCE [LARGE SCALE GENOMIC DNA]</scope>
    <source>
        <strain evidence="2">DSM 100564</strain>
    </source>
</reference>
<dbReference type="Proteomes" id="UP000183982">
    <property type="component" value="Unassembled WGS sequence"/>
</dbReference>
<protein>
    <recommendedName>
        <fullName evidence="3">Type IV pilus biogenesis</fullName>
    </recommendedName>
</protein>
<evidence type="ECO:0000313" key="2">
    <source>
        <dbReference type="Proteomes" id="UP000183982"/>
    </source>
</evidence>
<gene>
    <name evidence="1" type="ORF">SAMN05444000_111115</name>
</gene>
<accession>A0A1M6L8I5</accession>
<name>A0A1M6L8I5_9RHOB</name>
<proteinExistence type="predicted"/>
<dbReference type="AlphaFoldDB" id="A0A1M6L8I5"/>
<evidence type="ECO:0000313" key="1">
    <source>
        <dbReference type="EMBL" id="SHJ67522.1"/>
    </source>
</evidence>
<evidence type="ECO:0008006" key="3">
    <source>
        <dbReference type="Google" id="ProtNLM"/>
    </source>
</evidence>
<dbReference type="EMBL" id="FQZQ01000011">
    <property type="protein sequence ID" value="SHJ67522.1"/>
    <property type="molecule type" value="Genomic_DNA"/>
</dbReference>
<organism evidence="1 2">
    <name type="scientific">Shimia gijangensis</name>
    <dbReference type="NCBI Taxonomy" id="1470563"/>
    <lineage>
        <taxon>Bacteria</taxon>
        <taxon>Pseudomonadati</taxon>
        <taxon>Pseudomonadota</taxon>
        <taxon>Alphaproteobacteria</taxon>
        <taxon>Rhodobacterales</taxon>
        <taxon>Roseobacteraceae</taxon>
    </lineage>
</organism>
<sequence>MTEKTSTHVAQQATQKAALTRGALTLIGVAGGEDTRRALILLASGRVVTAKMGERSTVGTVVGINETSVVLMRGGKELTLEMPS</sequence>
<dbReference type="OrthoDB" id="7867953at2"/>
<dbReference type="RefSeq" id="WP_073252604.1">
    <property type="nucleotide sequence ID" value="NZ_FQZQ01000011.1"/>
</dbReference>